<evidence type="ECO:0000256" key="11">
    <source>
        <dbReference type="SAM" id="Phobius"/>
    </source>
</evidence>
<sequence>MPGMKTTYPRVNRSSGFTLVELMVVVALIGILAGIAVPNILANLPTFRLHSAARQVMTDLNYARGRAVSLNQKYRVKFDVNTDIYEIEKEDESTDPSTWILEKSLSHLAEDKIDVVTLTRNPVDANPTGTMTQTMIKLQNSKGQSLEITTSGVGGVEKGPITN</sequence>
<evidence type="ECO:0000259" key="12">
    <source>
        <dbReference type="Pfam" id="PF12019"/>
    </source>
</evidence>
<dbReference type="Pfam" id="PF12019">
    <property type="entry name" value="GspH"/>
    <property type="match status" value="1"/>
</dbReference>
<evidence type="ECO:0000256" key="1">
    <source>
        <dbReference type="ARBA" id="ARBA00004377"/>
    </source>
</evidence>
<evidence type="ECO:0000256" key="6">
    <source>
        <dbReference type="ARBA" id="ARBA00022692"/>
    </source>
</evidence>
<evidence type="ECO:0000256" key="8">
    <source>
        <dbReference type="ARBA" id="ARBA00023136"/>
    </source>
</evidence>
<dbReference type="Gene3D" id="3.30.700.10">
    <property type="entry name" value="Glycoprotein, Type 4 Pilin"/>
    <property type="match status" value="1"/>
</dbReference>
<keyword evidence="5" id="KW-0997">Cell inner membrane</keyword>
<evidence type="ECO:0000256" key="4">
    <source>
        <dbReference type="ARBA" id="ARBA00022481"/>
    </source>
</evidence>
<dbReference type="OrthoDB" id="5431941at2"/>
<evidence type="ECO:0000256" key="3">
    <source>
        <dbReference type="ARBA" id="ARBA00022475"/>
    </source>
</evidence>
<keyword evidence="4" id="KW-0488">Methylation</keyword>
<evidence type="ECO:0000256" key="2">
    <source>
        <dbReference type="ARBA" id="ARBA00021549"/>
    </source>
</evidence>
<protein>
    <recommendedName>
        <fullName evidence="2">Type II secretion system protein H</fullName>
    </recommendedName>
    <alternativeName>
        <fullName evidence="10">General secretion pathway protein H</fullName>
    </alternativeName>
</protein>
<feature type="transmembrane region" description="Helical" evidence="11">
    <location>
        <begin position="20"/>
        <end position="41"/>
    </location>
</feature>
<dbReference type="GO" id="GO:0005886">
    <property type="term" value="C:plasma membrane"/>
    <property type="evidence" value="ECO:0007669"/>
    <property type="project" value="UniProtKB-SubCell"/>
</dbReference>
<evidence type="ECO:0000313" key="13">
    <source>
        <dbReference type="EMBL" id="EMS80596.1"/>
    </source>
</evidence>
<dbReference type="InterPro" id="IPR012902">
    <property type="entry name" value="N_methyl_site"/>
</dbReference>
<evidence type="ECO:0000256" key="5">
    <source>
        <dbReference type="ARBA" id="ARBA00022519"/>
    </source>
</evidence>
<evidence type="ECO:0000256" key="7">
    <source>
        <dbReference type="ARBA" id="ARBA00022989"/>
    </source>
</evidence>
<dbReference type="Pfam" id="PF07963">
    <property type="entry name" value="N_methyl"/>
    <property type="match status" value="1"/>
</dbReference>
<evidence type="ECO:0000313" key="14">
    <source>
        <dbReference type="Proteomes" id="UP000014216"/>
    </source>
</evidence>
<keyword evidence="6 11" id="KW-0812">Transmembrane</keyword>
<feature type="domain" description="General secretion pathway GspH" evidence="12">
    <location>
        <begin position="52"/>
        <end position="154"/>
    </location>
</feature>
<dbReference type="SUPFAM" id="SSF54523">
    <property type="entry name" value="Pili subunits"/>
    <property type="match status" value="1"/>
</dbReference>
<evidence type="ECO:0000256" key="10">
    <source>
        <dbReference type="ARBA" id="ARBA00030775"/>
    </source>
</evidence>
<keyword evidence="3" id="KW-1003">Cell membrane</keyword>
<dbReference type="EMBL" id="APJX01000002">
    <property type="protein sequence ID" value="EMS80596.1"/>
    <property type="molecule type" value="Genomic_DNA"/>
</dbReference>
<evidence type="ECO:0000256" key="9">
    <source>
        <dbReference type="ARBA" id="ARBA00025772"/>
    </source>
</evidence>
<dbReference type="Proteomes" id="UP000014216">
    <property type="component" value="Unassembled WGS sequence"/>
</dbReference>
<comment type="subcellular location">
    <subcellularLocation>
        <location evidence="1">Cell inner membrane</location>
        <topology evidence="1">Single-pass membrane protein</topology>
    </subcellularLocation>
</comment>
<dbReference type="GO" id="GO:0015627">
    <property type="term" value="C:type II protein secretion system complex"/>
    <property type="evidence" value="ECO:0007669"/>
    <property type="project" value="InterPro"/>
</dbReference>
<dbReference type="PROSITE" id="PS00409">
    <property type="entry name" value="PROKAR_NTER_METHYL"/>
    <property type="match status" value="1"/>
</dbReference>
<name>S0G758_9BACT</name>
<accession>S0G758</accession>
<keyword evidence="7 11" id="KW-1133">Transmembrane helix</keyword>
<reference evidence="13 14" key="1">
    <citation type="journal article" date="2013" name="Genome Announc.">
        <title>Draft Genome Sequence of Desulfotignum phosphitoxidans DSM 13687 Strain FiPS-3.</title>
        <authorList>
            <person name="Poehlein A."/>
            <person name="Daniel R."/>
            <person name="Simeonova D.D."/>
        </authorList>
    </citation>
    <scope>NUCLEOTIDE SEQUENCE [LARGE SCALE GENOMIC DNA]</scope>
    <source>
        <strain evidence="13 14">DSM 13687</strain>
    </source>
</reference>
<proteinExistence type="inferred from homology"/>
<gene>
    <name evidence="13" type="primary">fimT</name>
    <name evidence="13" type="ORF">Dpo_2c02890</name>
</gene>
<dbReference type="RefSeq" id="WP_006964859.1">
    <property type="nucleotide sequence ID" value="NZ_APJX01000002.1"/>
</dbReference>
<dbReference type="GO" id="GO:0015628">
    <property type="term" value="P:protein secretion by the type II secretion system"/>
    <property type="evidence" value="ECO:0007669"/>
    <property type="project" value="InterPro"/>
</dbReference>
<keyword evidence="14" id="KW-1185">Reference proteome</keyword>
<dbReference type="InterPro" id="IPR022346">
    <property type="entry name" value="T2SS_GspH"/>
</dbReference>
<comment type="caution">
    <text evidence="13">The sequence shown here is derived from an EMBL/GenBank/DDBJ whole genome shotgun (WGS) entry which is preliminary data.</text>
</comment>
<keyword evidence="8 11" id="KW-0472">Membrane</keyword>
<dbReference type="AlphaFoldDB" id="S0G758"/>
<dbReference type="NCBIfam" id="TIGR02532">
    <property type="entry name" value="IV_pilin_GFxxxE"/>
    <property type="match status" value="1"/>
</dbReference>
<dbReference type="InterPro" id="IPR045584">
    <property type="entry name" value="Pilin-like"/>
</dbReference>
<organism evidence="13 14">
    <name type="scientific">Desulfotignum phosphitoxidans DSM 13687</name>
    <dbReference type="NCBI Taxonomy" id="1286635"/>
    <lineage>
        <taxon>Bacteria</taxon>
        <taxon>Pseudomonadati</taxon>
        <taxon>Thermodesulfobacteriota</taxon>
        <taxon>Desulfobacteria</taxon>
        <taxon>Desulfobacterales</taxon>
        <taxon>Desulfobacteraceae</taxon>
        <taxon>Desulfotignum</taxon>
    </lineage>
</organism>
<comment type="similarity">
    <text evidence="9">Belongs to the GSP H family.</text>
</comment>